<dbReference type="AlphaFoldDB" id="A0A543IGW4"/>
<proteinExistence type="predicted"/>
<dbReference type="Gene3D" id="3.10.20.30">
    <property type="match status" value="1"/>
</dbReference>
<reference evidence="1 2" key="1">
    <citation type="submission" date="2019-06" db="EMBL/GenBank/DDBJ databases">
        <title>Sequencing the genomes of 1000 actinobacteria strains.</title>
        <authorList>
            <person name="Klenk H.-P."/>
        </authorList>
    </citation>
    <scope>NUCLEOTIDE SEQUENCE [LARGE SCALE GENOMIC DNA]</scope>
    <source>
        <strain evidence="1 2">DSM 45043</strain>
    </source>
</reference>
<keyword evidence="2" id="KW-1185">Reference proteome</keyword>
<name>A0A543IGW4_9ACTN</name>
<dbReference type="SUPFAM" id="SSF54285">
    <property type="entry name" value="MoaD/ThiS"/>
    <property type="match status" value="1"/>
</dbReference>
<organism evidence="1 2">
    <name type="scientific">Actinomadura hallensis</name>
    <dbReference type="NCBI Taxonomy" id="337895"/>
    <lineage>
        <taxon>Bacteria</taxon>
        <taxon>Bacillati</taxon>
        <taxon>Actinomycetota</taxon>
        <taxon>Actinomycetes</taxon>
        <taxon>Streptosporangiales</taxon>
        <taxon>Thermomonosporaceae</taxon>
        <taxon>Actinomadura</taxon>
    </lineage>
</organism>
<dbReference type="Proteomes" id="UP000316706">
    <property type="component" value="Unassembled WGS sequence"/>
</dbReference>
<evidence type="ECO:0000313" key="1">
    <source>
        <dbReference type="EMBL" id="TQM69819.1"/>
    </source>
</evidence>
<dbReference type="InterPro" id="IPR003749">
    <property type="entry name" value="ThiS/MoaD-like"/>
</dbReference>
<comment type="caution">
    <text evidence="1">The sequence shown here is derived from an EMBL/GenBank/DDBJ whole genome shotgun (WGS) entry which is preliminary data.</text>
</comment>
<accession>A0A543IGW4</accession>
<dbReference type="InterPro" id="IPR016155">
    <property type="entry name" value="Mopterin_synth/thiamin_S_b"/>
</dbReference>
<evidence type="ECO:0000313" key="2">
    <source>
        <dbReference type="Proteomes" id="UP000316706"/>
    </source>
</evidence>
<dbReference type="InterPro" id="IPR012675">
    <property type="entry name" value="Beta-grasp_dom_sf"/>
</dbReference>
<dbReference type="OrthoDB" id="9799338at2"/>
<protein>
    <submittedName>
        <fullName evidence="1">Sulfur carrier protein</fullName>
    </submittedName>
</protein>
<dbReference type="Pfam" id="PF02597">
    <property type="entry name" value="ThiS"/>
    <property type="match status" value="1"/>
</dbReference>
<dbReference type="RefSeq" id="WP_141970251.1">
    <property type="nucleotide sequence ID" value="NZ_VFPO01000001.1"/>
</dbReference>
<sequence>MKIKLHNPKRETEIPGGLRADELCRRLGLNRESVLIIRGDELVTGDAVLDEGDTVEIRPVMSGG</sequence>
<gene>
    <name evidence="1" type="ORF">FHX41_3532</name>
</gene>
<dbReference type="EMBL" id="VFPO01000001">
    <property type="protein sequence ID" value="TQM69819.1"/>
    <property type="molecule type" value="Genomic_DNA"/>
</dbReference>